<dbReference type="InParanoid" id="K1WJP2"/>
<dbReference type="KEGG" id="mbe:MBM_03687"/>
<accession>K1WJP2</accession>
<dbReference type="Proteomes" id="UP000006753">
    <property type="component" value="Unassembled WGS sequence"/>
</dbReference>
<sequence>MADHEAPLRILPEPESIGHKVALLPAKMLLLLPNSLQEFAKQFHGTQATNLAPRNTLTLSLAAWWAVLIIFYFPYSINEAPRILSVQDSATWASPLSEWPVDVVERGLNFSADVERILRSWNGKSSSEDWKGADVADDLFVRFTRLSKQQPISQNFGKISRQRSKVLSTLDHGISNYTSTLDSLAIKAISASTAAESQFRAAIQMAGRSFIYRHNPLTKNKNNPLKRILQIFSSELFFRLSEAARQAGSVHRDLVALEQSLNALANPSGKLLGESAKSKLRSAKYWEKQLGPFTSRLHLANSVEPSGTAPAKILAAYAADIAALRDSVAGSKYMLVDLRLKQYFFSLWLAKHKRFDDEKDLKGGLSRYLSIVEGGRKGLENFQLGIVER</sequence>
<protein>
    <submittedName>
        <fullName evidence="1">Uncharacterized protein</fullName>
    </submittedName>
</protein>
<dbReference type="GeneID" id="18759622"/>
<evidence type="ECO:0000313" key="2">
    <source>
        <dbReference type="Proteomes" id="UP000006753"/>
    </source>
</evidence>
<dbReference type="EMBL" id="JH921434">
    <property type="protein sequence ID" value="EKD17915.1"/>
    <property type="molecule type" value="Genomic_DNA"/>
</dbReference>
<reference evidence="1 2" key="1">
    <citation type="journal article" date="2012" name="BMC Genomics">
        <title>Sequencing the genome of Marssonina brunnea reveals fungus-poplar co-evolution.</title>
        <authorList>
            <person name="Zhu S."/>
            <person name="Cao Y.-Z."/>
            <person name="Jiang C."/>
            <person name="Tan B.-Y."/>
            <person name="Wang Z."/>
            <person name="Feng S."/>
            <person name="Zhang L."/>
            <person name="Su X.-H."/>
            <person name="Brejova B."/>
            <person name="Vinar T."/>
            <person name="Xu M."/>
            <person name="Wang M.-X."/>
            <person name="Zhang S.-G."/>
            <person name="Huang M.-R."/>
            <person name="Wu R."/>
            <person name="Zhou Y."/>
        </authorList>
    </citation>
    <scope>NUCLEOTIDE SEQUENCE [LARGE SCALE GENOMIC DNA]</scope>
    <source>
        <strain evidence="1 2">MB_m1</strain>
    </source>
</reference>
<dbReference type="HOGENOM" id="CLU_709947_0_0_1"/>
<evidence type="ECO:0000313" key="1">
    <source>
        <dbReference type="EMBL" id="EKD17915.1"/>
    </source>
</evidence>
<keyword evidence="2" id="KW-1185">Reference proteome</keyword>
<name>K1WJP2_MARBU</name>
<gene>
    <name evidence="1" type="ORF">MBM_03687</name>
</gene>
<proteinExistence type="predicted"/>
<dbReference type="RefSeq" id="XP_007291576.1">
    <property type="nucleotide sequence ID" value="XM_007291514.1"/>
</dbReference>
<organism evidence="1 2">
    <name type="scientific">Marssonina brunnea f. sp. multigermtubi (strain MB_m1)</name>
    <name type="common">Marssonina leaf spot fungus</name>
    <dbReference type="NCBI Taxonomy" id="1072389"/>
    <lineage>
        <taxon>Eukaryota</taxon>
        <taxon>Fungi</taxon>
        <taxon>Dikarya</taxon>
        <taxon>Ascomycota</taxon>
        <taxon>Pezizomycotina</taxon>
        <taxon>Leotiomycetes</taxon>
        <taxon>Helotiales</taxon>
        <taxon>Drepanopezizaceae</taxon>
        <taxon>Drepanopeziza</taxon>
    </lineage>
</organism>
<dbReference type="OrthoDB" id="3542310at2759"/>
<dbReference type="AlphaFoldDB" id="K1WJP2"/>